<dbReference type="OrthoDB" id="7009380at2"/>
<dbReference type="Pfam" id="PF19619">
    <property type="entry name" value="DUF6124"/>
    <property type="match status" value="1"/>
</dbReference>
<reference evidence="1 2" key="1">
    <citation type="submission" date="2019-09" db="EMBL/GenBank/DDBJ databases">
        <authorList>
            <person name="Chandra G."/>
            <person name="Truman W A."/>
        </authorList>
    </citation>
    <scope>NUCLEOTIDE SEQUENCE [LARGE SCALE GENOMIC DNA]</scope>
    <source>
        <strain evidence="1">PS691</strain>
    </source>
</reference>
<evidence type="ECO:0000313" key="1">
    <source>
        <dbReference type="EMBL" id="VVN98453.1"/>
    </source>
</evidence>
<dbReference type="RefSeq" id="WP_150642441.1">
    <property type="nucleotide sequence ID" value="NZ_CABVHQ010000020.1"/>
</dbReference>
<sequence>MHKAIPNLPETLNISPYESLDSSKLHEAANRALDHYLTPPIDNPRTTTVDRSLSVFAVAPGINTEALLPNAYETFCSATTLVLDLGDDLDGKDRNLALAIHQMMELGLLLIEKALDHEHSVGHRGMV</sequence>
<proteinExistence type="predicted"/>
<dbReference type="AlphaFoldDB" id="A0A5E7CSR0"/>
<accession>A0A5E7CSR0</accession>
<gene>
    <name evidence="1" type="ORF">PS691_02433</name>
</gene>
<name>A0A5E7CSR0_PSEFL</name>
<evidence type="ECO:0000313" key="2">
    <source>
        <dbReference type="Proteomes" id="UP000337909"/>
    </source>
</evidence>
<organism evidence="1 2">
    <name type="scientific">Pseudomonas fluorescens</name>
    <dbReference type="NCBI Taxonomy" id="294"/>
    <lineage>
        <taxon>Bacteria</taxon>
        <taxon>Pseudomonadati</taxon>
        <taxon>Pseudomonadota</taxon>
        <taxon>Gammaproteobacteria</taxon>
        <taxon>Pseudomonadales</taxon>
        <taxon>Pseudomonadaceae</taxon>
        <taxon>Pseudomonas</taxon>
    </lineage>
</organism>
<dbReference type="Proteomes" id="UP000337909">
    <property type="component" value="Unassembled WGS sequence"/>
</dbReference>
<dbReference type="EMBL" id="CABVHQ010000020">
    <property type="protein sequence ID" value="VVN98453.1"/>
    <property type="molecule type" value="Genomic_DNA"/>
</dbReference>
<evidence type="ECO:0008006" key="3">
    <source>
        <dbReference type="Google" id="ProtNLM"/>
    </source>
</evidence>
<protein>
    <recommendedName>
        <fullName evidence="3">DUF3077 domain-containing protein</fullName>
    </recommendedName>
</protein>